<dbReference type="AlphaFoldDB" id="A0AAV7KB66"/>
<feature type="coiled-coil region" evidence="1">
    <location>
        <begin position="185"/>
        <end position="227"/>
    </location>
</feature>
<feature type="coiled-coil region" evidence="1">
    <location>
        <begin position="434"/>
        <end position="461"/>
    </location>
</feature>
<dbReference type="EMBL" id="JAKMXF010000110">
    <property type="protein sequence ID" value="KAI6657955.1"/>
    <property type="molecule type" value="Genomic_DNA"/>
</dbReference>
<dbReference type="Pfam" id="PF16043">
    <property type="entry name" value="DUF4795"/>
    <property type="match status" value="1"/>
</dbReference>
<reference evidence="4 5" key="1">
    <citation type="journal article" date="2023" name="BMC Biol.">
        <title>The compact genome of the sponge Oopsacas minuta (Hexactinellida) is lacking key metazoan core genes.</title>
        <authorList>
            <person name="Santini S."/>
            <person name="Schenkelaars Q."/>
            <person name="Jourda C."/>
            <person name="Duchesne M."/>
            <person name="Belahbib H."/>
            <person name="Rocher C."/>
            <person name="Selva M."/>
            <person name="Riesgo A."/>
            <person name="Vervoort M."/>
            <person name="Leys S.P."/>
            <person name="Kodjabachian L."/>
            <person name="Le Bivic A."/>
            <person name="Borchiellini C."/>
            <person name="Claverie J.M."/>
            <person name="Renard E."/>
        </authorList>
    </citation>
    <scope>NUCLEOTIDE SEQUENCE [LARGE SCALE GENOMIC DNA]</scope>
    <source>
        <strain evidence="4">SPO-2</strain>
    </source>
</reference>
<feature type="compositionally biased region" description="Low complexity" evidence="2">
    <location>
        <begin position="797"/>
        <end position="809"/>
    </location>
</feature>
<organism evidence="4 5">
    <name type="scientific">Oopsacas minuta</name>
    <dbReference type="NCBI Taxonomy" id="111878"/>
    <lineage>
        <taxon>Eukaryota</taxon>
        <taxon>Metazoa</taxon>
        <taxon>Porifera</taxon>
        <taxon>Hexactinellida</taxon>
        <taxon>Hexasterophora</taxon>
        <taxon>Lyssacinosida</taxon>
        <taxon>Leucopsacidae</taxon>
        <taxon>Oopsacas</taxon>
    </lineage>
</organism>
<dbReference type="Proteomes" id="UP001165289">
    <property type="component" value="Unassembled WGS sequence"/>
</dbReference>
<evidence type="ECO:0000313" key="5">
    <source>
        <dbReference type="Proteomes" id="UP001165289"/>
    </source>
</evidence>
<name>A0AAV7KB66_9METZ</name>
<feature type="compositionally biased region" description="Polar residues" evidence="2">
    <location>
        <begin position="810"/>
        <end position="819"/>
    </location>
</feature>
<protein>
    <submittedName>
        <fullName evidence="4">Glutamine-rich protein 2</fullName>
    </submittedName>
</protein>
<proteinExistence type="predicted"/>
<sequence>MPASTVTFEDMHLLINMSLGEPISGEVNFKHLHTILHEIVNKLEVKEEEPVTLEVVEGEKDKVVTTRKKEKAVTPEILEGEKDKVVTTRKKEKAVTSEVVEGEEDKVVVTRSTPTPHSRSVVGVMKSADELDFKLQEMESKLETFRSLDDILERAREGSTPVQDLMDYLALQSKIGGIESGLKGNAGLLEQLMREFRELKDAQDELKTQCSAANQKAENSMKELESQFTSITGLQSGAGEASSAALTKIQEKVSSLENNLSTVGDKVQQVTGQFKESMNELKTDTLPNKANKTDLEQYITWEQMDDAFKEHRISPPGTPIPADHPSPEVVEALRVVGELADEYESLKERLKNMEEDLEGKITADEVSALVPDDSEQLMSTLLEMQTKLGDLESELADLIHNIPDDLVHKMSELESMLGDSKLKLEALEGLPAVQEDWEKQLQEVASQLAQAKERLTEVDKAMVDVATAVTEIQNQPEDDKSSALDEERVAEMKQMLEDLHTQQHQMMETSQNANEEIAINKDFIKKLYGESEMLKENKADKEILSLMEEKADRKQLENKASKQWVDSTFSQLDEEIRLSRAKMQEQEDALKQAMLQMGGEVDMKLNKEEIGPLKDYLDEKLKNIPQQQAVDNIGDVADSAAGMRKPVRRFKCISCDRPVEAQIQGAYPSLPQAATLPTRQSFRPYTTYELDLIRQHQRLNQGQGVYDVLDILPSLRACGGAHTVMSTQKRLRAGPGGGEAQSPEPGEPYTVMYTGPSMKDELDLVGYDGHVYRGRNSGRLPSLKKSKSGRFPPRPSTSPTSSRGSPTPGQNSHMPSLKV</sequence>
<keyword evidence="5" id="KW-1185">Reference proteome</keyword>
<evidence type="ECO:0000313" key="4">
    <source>
        <dbReference type="EMBL" id="KAI6657955.1"/>
    </source>
</evidence>
<dbReference type="PANTHER" id="PTHR47080">
    <property type="entry name" value="CHROMOSOME 16 OPEN READING FRAME 96"/>
    <property type="match status" value="1"/>
</dbReference>
<dbReference type="PANTHER" id="PTHR47080:SF1">
    <property type="entry name" value="CHROMOSOME 16 OPEN READING FRAME 96"/>
    <property type="match status" value="1"/>
</dbReference>
<feature type="domain" description="DUF4795" evidence="3">
    <location>
        <begin position="484"/>
        <end position="685"/>
    </location>
</feature>
<comment type="caution">
    <text evidence="4">The sequence shown here is derived from an EMBL/GenBank/DDBJ whole genome shotgun (WGS) entry which is preliminary data.</text>
</comment>
<gene>
    <name evidence="4" type="ORF">LOD99_15672</name>
</gene>
<feature type="coiled-coil region" evidence="1">
    <location>
        <begin position="329"/>
        <end position="401"/>
    </location>
</feature>
<keyword evidence="1" id="KW-0175">Coiled coil</keyword>
<evidence type="ECO:0000259" key="3">
    <source>
        <dbReference type="Pfam" id="PF16043"/>
    </source>
</evidence>
<feature type="region of interest" description="Disordered" evidence="2">
    <location>
        <begin position="729"/>
        <end position="748"/>
    </location>
</feature>
<feature type="coiled-coil region" evidence="1">
    <location>
        <begin position="539"/>
        <end position="596"/>
    </location>
</feature>
<feature type="region of interest" description="Disordered" evidence="2">
    <location>
        <begin position="770"/>
        <end position="819"/>
    </location>
</feature>
<evidence type="ECO:0000256" key="2">
    <source>
        <dbReference type="SAM" id="MobiDB-lite"/>
    </source>
</evidence>
<accession>A0AAV7KB66</accession>
<evidence type="ECO:0000256" key="1">
    <source>
        <dbReference type="SAM" id="Coils"/>
    </source>
</evidence>
<dbReference type="InterPro" id="IPR032013">
    <property type="entry name" value="DUF4795"/>
</dbReference>